<dbReference type="Pfam" id="PF00356">
    <property type="entry name" value="LacI"/>
    <property type="match status" value="1"/>
</dbReference>
<organism evidence="5 6">
    <name type="scientific">Jeotgalibaca porci</name>
    <dbReference type="NCBI Taxonomy" id="1868793"/>
    <lineage>
        <taxon>Bacteria</taxon>
        <taxon>Bacillati</taxon>
        <taxon>Bacillota</taxon>
        <taxon>Bacilli</taxon>
        <taxon>Lactobacillales</taxon>
        <taxon>Carnobacteriaceae</taxon>
        <taxon>Jeotgalibaca</taxon>
    </lineage>
</organism>
<gene>
    <name evidence="5" type="ORF">G7058_01530</name>
</gene>
<dbReference type="Gene3D" id="1.10.260.40">
    <property type="entry name" value="lambda repressor-like DNA-binding domains"/>
    <property type="match status" value="1"/>
</dbReference>
<sequence>MAVTLRDVAEATGVSMSTVSRVISDSPRISKETKMKVREAMDELGYHPNFIARSLVNQSTNVVGIVFPSSGNSAFQNPFFTEVLRAISEGAHEHKYGIQLTTGKNETEILNDVINMVQGRRVDGILMLYSRIDDPIMAYLLAQKFPFVVIGQPSIASSKITWIDNDNVAAAKEATQTFLNHGHKQVAFIGAKDSFTMTIARISGYKEALQEAGIPIRQEYIIQNEIQSKDENHVIKKLMASILPPTAILVEDDFLAVKVLQALHEQGLTVPQNVALMGFNNTILSELSSPSLSSVDIHIFDLGLEAVKQLVAQIVNNDEPIKRIVIPHKIVIHGSC</sequence>
<dbReference type="Proteomes" id="UP000501830">
    <property type="component" value="Chromosome"/>
</dbReference>
<dbReference type="SUPFAM" id="SSF53822">
    <property type="entry name" value="Periplasmic binding protein-like I"/>
    <property type="match status" value="1"/>
</dbReference>
<feature type="domain" description="HTH lacI-type" evidence="4">
    <location>
        <begin position="3"/>
        <end position="57"/>
    </location>
</feature>
<dbReference type="CDD" id="cd01392">
    <property type="entry name" value="HTH_LacI"/>
    <property type="match status" value="1"/>
</dbReference>
<dbReference type="PANTHER" id="PTHR30146:SF109">
    <property type="entry name" value="HTH-TYPE TRANSCRIPTIONAL REGULATOR GALS"/>
    <property type="match status" value="1"/>
</dbReference>
<evidence type="ECO:0000256" key="3">
    <source>
        <dbReference type="ARBA" id="ARBA00023163"/>
    </source>
</evidence>
<dbReference type="GeneID" id="94551938"/>
<dbReference type="AlphaFoldDB" id="A0A6G7WF23"/>
<dbReference type="GO" id="GO:0000976">
    <property type="term" value="F:transcription cis-regulatory region binding"/>
    <property type="evidence" value="ECO:0007669"/>
    <property type="project" value="TreeGrafter"/>
</dbReference>
<proteinExistence type="predicted"/>
<dbReference type="CDD" id="cd06294">
    <property type="entry name" value="PBP1_MalR-like"/>
    <property type="match status" value="1"/>
</dbReference>
<dbReference type="KEGG" id="jpo:G7058_01530"/>
<dbReference type="SUPFAM" id="SSF47413">
    <property type="entry name" value="lambda repressor-like DNA-binding domains"/>
    <property type="match status" value="1"/>
</dbReference>
<keyword evidence="3" id="KW-0804">Transcription</keyword>
<evidence type="ECO:0000256" key="2">
    <source>
        <dbReference type="ARBA" id="ARBA00023125"/>
    </source>
</evidence>
<dbReference type="Pfam" id="PF13377">
    <property type="entry name" value="Peripla_BP_3"/>
    <property type="match status" value="1"/>
</dbReference>
<keyword evidence="2" id="KW-0238">DNA-binding</keyword>
<protein>
    <submittedName>
        <fullName evidence="5">LacI family transcriptional regulator</fullName>
    </submittedName>
</protein>
<dbReference type="InterPro" id="IPR046335">
    <property type="entry name" value="LacI/GalR-like_sensor"/>
</dbReference>
<keyword evidence="6" id="KW-1185">Reference proteome</keyword>
<evidence type="ECO:0000259" key="4">
    <source>
        <dbReference type="PROSITE" id="PS50932"/>
    </source>
</evidence>
<dbReference type="PROSITE" id="PS50932">
    <property type="entry name" value="HTH_LACI_2"/>
    <property type="match status" value="1"/>
</dbReference>
<evidence type="ECO:0000313" key="5">
    <source>
        <dbReference type="EMBL" id="QIK50843.1"/>
    </source>
</evidence>
<evidence type="ECO:0000313" key="6">
    <source>
        <dbReference type="Proteomes" id="UP000501830"/>
    </source>
</evidence>
<dbReference type="InterPro" id="IPR010982">
    <property type="entry name" value="Lambda_DNA-bd_dom_sf"/>
</dbReference>
<name>A0A6G7WF23_9LACT</name>
<dbReference type="Gene3D" id="3.40.50.2300">
    <property type="match status" value="2"/>
</dbReference>
<dbReference type="InterPro" id="IPR000843">
    <property type="entry name" value="HTH_LacI"/>
</dbReference>
<dbReference type="RefSeq" id="WP_166061883.1">
    <property type="nucleotide sequence ID" value="NZ_CP049889.1"/>
</dbReference>
<dbReference type="PROSITE" id="PS00356">
    <property type="entry name" value="HTH_LACI_1"/>
    <property type="match status" value="1"/>
</dbReference>
<dbReference type="SMART" id="SM00354">
    <property type="entry name" value="HTH_LACI"/>
    <property type="match status" value="1"/>
</dbReference>
<dbReference type="GO" id="GO:0003700">
    <property type="term" value="F:DNA-binding transcription factor activity"/>
    <property type="evidence" value="ECO:0007669"/>
    <property type="project" value="TreeGrafter"/>
</dbReference>
<dbReference type="PANTHER" id="PTHR30146">
    <property type="entry name" value="LACI-RELATED TRANSCRIPTIONAL REPRESSOR"/>
    <property type="match status" value="1"/>
</dbReference>
<dbReference type="EMBL" id="CP049889">
    <property type="protein sequence ID" value="QIK50843.1"/>
    <property type="molecule type" value="Genomic_DNA"/>
</dbReference>
<accession>A0A6G7WF23</accession>
<evidence type="ECO:0000256" key="1">
    <source>
        <dbReference type="ARBA" id="ARBA00023015"/>
    </source>
</evidence>
<keyword evidence="1" id="KW-0805">Transcription regulation</keyword>
<dbReference type="InterPro" id="IPR028082">
    <property type="entry name" value="Peripla_BP_I"/>
</dbReference>
<reference evidence="5 6" key="1">
    <citation type="journal article" date="2017" name="Int. J. Syst. Evol. Microbiol.">
        <title>Jeotgalibaca porci sp. nov. and Jeotgalibaca arthritidis sp. nov., isolated from pigs, and emended description of the genus Jeotgalibaca.</title>
        <authorList>
            <person name="Zamora L."/>
            <person name="Perez-Sancho M."/>
            <person name="Dominguez L."/>
            <person name="Fernandez-Garayzabal J.F."/>
            <person name="Vela A.I."/>
        </authorList>
    </citation>
    <scope>NUCLEOTIDE SEQUENCE [LARGE SCALE GENOMIC DNA]</scope>
    <source>
        <strain evidence="5 6">CCUG 69148</strain>
    </source>
</reference>